<dbReference type="InterPro" id="IPR006093">
    <property type="entry name" value="Oxy_OxRdtase_FAD_BS"/>
</dbReference>
<dbReference type="InterPro" id="IPR006094">
    <property type="entry name" value="Oxid_FAD_bind_N"/>
</dbReference>
<dbReference type="Gene3D" id="3.40.462.20">
    <property type="match status" value="1"/>
</dbReference>
<keyword evidence="2" id="KW-0285">Flavoprotein</keyword>
<dbReference type="PROSITE" id="PS51387">
    <property type="entry name" value="FAD_PCMH"/>
    <property type="match status" value="1"/>
</dbReference>
<dbReference type="EMBL" id="JAKJXP020000031">
    <property type="protein sequence ID" value="KAK7753168.1"/>
    <property type="molecule type" value="Genomic_DNA"/>
</dbReference>
<feature type="signal peptide" evidence="5">
    <location>
        <begin position="1"/>
        <end position="25"/>
    </location>
</feature>
<dbReference type="GO" id="GO:0071949">
    <property type="term" value="F:FAD binding"/>
    <property type="evidence" value="ECO:0007669"/>
    <property type="project" value="InterPro"/>
</dbReference>
<evidence type="ECO:0000256" key="4">
    <source>
        <dbReference type="ARBA" id="ARBA00023002"/>
    </source>
</evidence>
<dbReference type="Pfam" id="PF01565">
    <property type="entry name" value="FAD_binding_4"/>
    <property type="match status" value="1"/>
</dbReference>
<keyword evidence="5" id="KW-0732">Signal</keyword>
<dbReference type="GO" id="GO:0016491">
    <property type="term" value="F:oxidoreductase activity"/>
    <property type="evidence" value="ECO:0007669"/>
    <property type="project" value="UniProtKB-KW"/>
</dbReference>
<evidence type="ECO:0000313" key="8">
    <source>
        <dbReference type="Proteomes" id="UP001320420"/>
    </source>
</evidence>
<dbReference type="InterPro" id="IPR016169">
    <property type="entry name" value="FAD-bd_PCMH_sub2"/>
</dbReference>
<dbReference type="Gene3D" id="3.30.465.10">
    <property type="match status" value="2"/>
</dbReference>
<accession>A0AAN9YNX3</accession>
<comment type="caution">
    <text evidence="7">The sequence shown here is derived from an EMBL/GenBank/DDBJ whole genome shotgun (WGS) entry which is preliminary data.</text>
</comment>
<evidence type="ECO:0000256" key="2">
    <source>
        <dbReference type="ARBA" id="ARBA00022630"/>
    </source>
</evidence>
<comment type="similarity">
    <text evidence="1">Belongs to the oxygen-dependent FAD-linked oxidoreductase family.</text>
</comment>
<keyword evidence="3" id="KW-0274">FAD</keyword>
<dbReference type="InterPro" id="IPR050416">
    <property type="entry name" value="FAD-linked_Oxidoreductase"/>
</dbReference>
<feature type="chain" id="PRO_5042874632" description="FAD-binding PCMH-type domain-containing protein" evidence="5">
    <location>
        <begin position="26"/>
        <end position="501"/>
    </location>
</feature>
<dbReference type="InterPro" id="IPR036318">
    <property type="entry name" value="FAD-bd_PCMH-like_sf"/>
</dbReference>
<protein>
    <recommendedName>
        <fullName evidence="6">FAD-binding PCMH-type domain-containing protein</fullName>
    </recommendedName>
</protein>
<sequence length="501" mass="53233">MQRILRRGAPLVAASLLSCCLCALAAPSASTLQACADIDAALPAGQVVHHAASSSIRYHAETAKYWSTALREVEPACVVLPTSAADVAAAVRVLNRYPDVELAVKSGGHDPNVGHATVQDGVLIAFHDLVGATYDAGAGLARVRPGGEWNDVIGDLEPSGVAIVGGRLGLVGVGGYLLQGGISFLSAQYGLAADPDLAVAMRGGGNQFGIVTEFVVQAHPIGKVWGGFRFYADLQEEEIYAALHDFVPGGPDDPKAAIILTSLLTVGSTESHAIFYFYDGPEPPTTGPFAKFLEIPSILDVTSTQSYSSLLFANGASAELLNSRVSFRTFTIPYIASNPGLYAEIRDQWREITSDYLKDIGHLVALCSADFQPFPSIIGQHSQEKGGNALGLSGSDPDRLIIELQCSWSDKDDDETLHAMSRQMTSWLQGKVPEWLAAAAAAAASADEPAEEGLYLPLFMNDAMGDQNVTGSYRDYAKFKALQRSVDPDGLFNTRSGGYKY</sequence>
<dbReference type="InterPro" id="IPR016166">
    <property type="entry name" value="FAD-bd_PCMH"/>
</dbReference>
<evidence type="ECO:0000256" key="1">
    <source>
        <dbReference type="ARBA" id="ARBA00005466"/>
    </source>
</evidence>
<evidence type="ECO:0000313" key="7">
    <source>
        <dbReference type="EMBL" id="KAK7753168.1"/>
    </source>
</evidence>
<dbReference type="PANTHER" id="PTHR42973">
    <property type="entry name" value="BINDING OXIDOREDUCTASE, PUTATIVE (AFU_ORTHOLOGUE AFUA_1G17690)-RELATED"/>
    <property type="match status" value="1"/>
</dbReference>
<dbReference type="PANTHER" id="PTHR42973:SF13">
    <property type="entry name" value="FAD-BINDING PCMH-TYPE DOMAIN-CONTAINING PROTEIN"/>
    <property type="match status" value="1"/>
</dbReference>
<dbReference type="AlphaFoldDB" id="A0AAN9YNX3"/>
<dbReference type="SUPFAM" id="SSF56176">
    <property type="entry name" value="FAD-binding/transporter-associated domain-like"/>
    <property type="match status" value="1"/>
</dbReference>
<dbReference type="PROSITE" id="PS00862">
    <property type="entry name" value="OX2_COVAL_FAD"/>
    <property type="match status" value="1"/>
</dbReference>
<reference evidence="7 8" key="1">
    <citation type="submission" date="2024-02" db="EMBL/GenBank/DDBJ databases">
        <title>De novo assembly and annotation of 12 fungi associated with fruit tree decline syndrome in Ontario, Canada.</title>
        <authorList>
            <person name="Sulman M."/>
            <person name="Ellouze W."/>
            <person name="Ilyukhin E."/>
        </authorList>
    </citation>
    <scope>NUCLEOTIDE SEQUENCE [LARGE SCALE GENOMIC DNA]</scope>
    <source>
        <strain evidence="7 8">M11/M66-122</strain>
    </source>
</reference>
<proteinExistence type="inferred from homology"/>
<feature type="domain" description="FAD-binding PCMH-type" evidence="6">
    <location>
        <begin position="71"/>
        <end position="285"/>
    </location>
</feature>
<evidence type="ECO:0000259" key="6">
    <source>
        <dbReference type="PROSITE" id="PS51387"/>
    </source>
</evidence>
<keyword evidence="8" id="KW-1185">Reference proteome</keyword>
<keyword evidence="4" id="KW-0560">Oxidoreductase</keyword>
<dbReference type="Proteomes" id="UP001320420">
    <property type="component" value="Unassembled WGS sequence"/>
</dbReference>
<evidence type="ECO:0000256" key="5">
    <source>
        <dbReference type="SAM" id="SignalP"/>
    </source>
</evidence>
<name>A0AAN9YNX3_9PEZI</name>
<organism evidence="7 8">
    <name type="scientific">Diatrype stigma</name>
    <dbReference type="NCBI Taxonomy" id="117547"/>
    <lineage>
        <taxon>Eukaryota</taxon>
        <taxon>Fungi</taxon>
        <taxon>Dikarya</taxon>
        <taxon>Ascomycota</taxon>
        <taxon>Pezizomycotina</taxon>
        <taxon>Sordariomycetes</taxon>
        <taxon>Xylariomycetidae</taxon>
        <taxon>Xylariales</taxon>
        <taxon>Diatrypaceae</taxon>
        <taxon>Diatrype</taxon>
    </lineage>
</organism>
<dbReference type="PROSITE" id="PS51257">
    <property type="entry name" value="PROKAR_LIPOPROTEIN"/>
    <property type="match status" value="1"/>
</dbReference>
<evidence type="ECO:0000256" key="3">
    <source>
        <dbReference type="ARBA" id="ARBA00022827"/>
    </source>
</evidence>
<gene>
    <name evidence="7" type="ORF">SLS62_004901</name>
</gene>